<keyword evidence="1" id="KW-0472">Membrane</keyword>
<comment type="caution">
    <text evidence="2">The sequence shown here is derived from an EMBL/GenBank/DDBJ whole genome shotgun (WGS) entry which is preliminary data.</text>
</comment>
<feature type="transmembrane region" description="Helical" evidence="1">
    <location>
        <begin position="68"/>
        <end position="92"/>
    </location>
</feature>
<evidence type="ECO:0000256" key="1">
    <source>
        <dbReference type="SAM" id="Phobius"/>
    </source>
</evidence>
<keyword evidence="1" id="KW-1133">Transmembrane helix</keyword>
<name>A0ABU3VDD3_9RHOB</name>
<protein>
    <submittedName>
        <fullName evidence="2">Uncharacterized protein</fullName>
    </submittedName>
</protein>
<evidence type="ECO:0000313" key="3">
    <source>
        <dbReference type="Proteomes" id="UP001255416"/>
    </source>
</evidence>
<reference evidence="3" key="1">
    <citation type="submission" date="2023-05" db="EMBL/GenBank/DDBJ databases">
        <title>Sedimentitalea sp. nov. JM2-8.</title>
        <authorList>
            <person name="Huang J."/>
        </authorList>
    </citation>
    <scope>NUCLEOTIDE SEQUENCE [LARGE SCALE GENOMIC DNA]</scope>
    <source>
        <strain evidence="3">KHS03</strain>
    </source>
</reference>
<dbReference type="RefSeq" id="WP_316775393.1">
    <property type="nucleotide sequence ID" value="NZ_JASMWN010000005.1"/>
</dbReference>
<sequence>MDQIVFFGGFVGAFAIFDGLCDKVARAKLSEFLFGFHNVNAAKVERQIIVSLISGFLDSSGKLSFPRVLLWSLFASPICIFLGDVLPVFNYLPKQVQESANAIFSNYLHLPITFATISASVALASLPFDYWSLWIAKKIYLDRNNESGIYPFIKDLAASILPIIPLVLIVKSEVFSSLGLPLVVFTLENVSHAAAELLLHLVIYVPIGVVSSVFLSFLVRVSGFGAAMLIRFALRVTKVNQRLVLVSRLHEFPFTFIGVVSFLSYMVLGLLA</sequence>
<accession>A0ABU3VDD3</accession>
<evidence type="ECO:0000313" key="2">
    <source>
        <dbReference type="EMBL" id="MDU9004045.1"/>
    </source>
</evidence>
<proteinExistence type="predicted"/>
<feature type="transmembrane region" description="Helical" evidence="1">
    <location>
        <begin position="254"/>
        <end position="271"/>
    </location>
</feature>
<feature type="transmembrane region" description="Helical" evidence="1">
    <location>
        <begin position="104"/>
        <end position="128"/>
    </location>
</feature>
<organism evidence="2 3">
    <name type="scientific">Sedimentitalea todarodis</name>
    <dbReference type="NCBI Taxonomy" id="1631240"/>
    <lineage>
        <taxon>Bacteria</taxon>
        <taxon>Pseudomonadati</taxon>
        <taxon>Pseudomonadota</taxon>
        <taxon>Alphaproteobacteria</taxon>
        <taxon>Rhodobacterales</taxon>
        <taxon>Paracoccaceae</taxon>
        <taxon>Sedimentitalea</taxon>
    </lineage>
</organism>
<keyword evidence="1" id="KW-0812">Transmembrane</keyword>
<keyword evidence="3" id="KW-1185">Reference proteome</keyword>
<gene>
    <name evidence="2" type="ORF">QO231_09280</name>
</gene>
<dbReference type="Proteomes" id="UP001255416">
    <property type="component" value="Unassembled WGS sequence"/>
</dbReference>
<dbReference type="EMBL" id="JASMWN010000005">
    <property type="protein sequence ID" value="MDU9004045.1"/>
    <property type="molecule type" value="Genomic_DNA"/>
</dbReference>